<evidence type="ECO:0000256" key="7">
    <source>
        <dbReference type="ARBA" id="ARBA00022840"/>
    </source>
</evidence>
<evidence type="ECO:0000256" key="5">
    <source>
        <dbReference type="ARBA" id="ARBA00022741"/>
    </source>
</evidence>
<dbReference type="GO" id="GO:0035861">
    <property type="term" value="C:site of double-strand break"/>
    <property type="evidence" value="ECO:0007669"/>
    <property type="project" value="TreeGrafter"/>
</dbReference>
<evidence type="ECO:0000256" key="10">
    <source>
        <dbReference type="ARBA" id="ARBA00023204"/>
    </source>
</evidence>
<dbReference type="GO" id="GO:0003684">
    <property type="term" value="F:damaged DNA binding"/>
    <property type="evidence" value="ECO:0007669"/>
    <property type="project" value="TreeGrafter"/>
</dbReference>
<accession>A0A9R0X656</accession>
<dbReference type="InterPro" id="IPR027417">
    <property type="entry name" value="P-loop_NTPase"/>
</dbReference>
<evidence type="ECO:0000256" key="8">
    <source>
        <dbReference type="ARBA" id="ARBA00023054"/>
    </source>
</evidence>
<evidence type="ECO:0000259" key="13">
    <source>
        <dbReference type="Pfam" id="PF13476"/>
    </source>
</evidence>
<dbReference type="PANTHER" id="PTHR19306:SF6">
    <property type="entry name" value="STRUCTURAL MAINTENANCE OF CHROMOSOMES PROTEIN 6"/>
    <property type="match status" value="1"/>
</dbReference>
<dbReference type="Gene3D" id="1.10.287.1490">
    <property type="match status" value="1"/>
</dbReference>
<dbReference type="Pfam" id="PF13476">
    <property type="entry name" value="AAA_23"/>
    <property type="match status" value="1"/>
</dbReference>
<dbReference type="Gramene" id="TRITD5Bv1G100080.16">
    <property type="protein sequence ID" value="TRITD5Bv1G100080.16"/>
    <property type="gene ID" value="TRITD5Bv1G100080"/>
</dbReference>
<comment type="subcellular location">
    <subcellularLocation>
        <location evidence="2">Chromosome</location>
    </subcellularLocation>
    <subcellularLocation>
        <location evidence="1">Nucleus</location>
    </subcellularLocation>
</comment>
<evidence type="ECO:0000256" key="11">
    <source>
        <dbReference type="ARBA" id="ARBA00023242"/>
    </source>
</evidence>
<evidence type="ECO:0000256" key="3">
    <source>
        <dbReference type="ARBA" id="ARBA00006793"/>
    </source>
</evidence>
<evidence type="ECO:0000256" key="4">
    <source>
        <dbReference type="ARBA" id="ARBA00022454"/>
    </source>
</evidence>
<dbReference type="EMBL" id="LT934120">
    <property type="protein sequence ID" value="VAI30765.1"/>
    <property type="molecule type" value="Genomic_DNA"/>
</dbReference>
<dbReference type="InterPro" id="IPR038729">
    <property type="entry name" value="Rad50/SbcC_AAA"/>
</dbReference>
<dbReference type="GO" id="GO:0005524">
    <property type="term" value="F:ATP binding"/>
    <property type="evidence" value="ECO:0007669"/>
    <property type="project" value="UniProtKB-KW"/>
</dbReference>
<dbReference type="PANTHER" id="PTHR19306">
    <property type="entry name" value="STRUCTURAL MAINTENANCE OF CHROMOSOMES 5,6 SMC5, SMC6"/>
    <property type="match status" value="1"/>
</dbReference>
<protein>
    <recommendedName>
        <fullName evidence="13">Rad50/SbcC-type AAA domain-containing protein</fullName>
    </recommendedName>
</protein>
<dbReference type="Gene3D" id="3.40.50.300">
    <property type="entry name" value="P-loop containing nucleotide triphosphate hydrolases"/>
    <property type="match status" value="2"/>
</dbReference>
<reference evidence="14 15" key="1">
    <citation type="submission" date="2017-09" db="EMBL/GenBank/DDBJ databases">
        <authorList>
            <consortium name="International Durum Wheat Genome Sequencing Consortium (IDWGSC)"/>
            <person name="Milanesi L."/>
        </authorList>
    </citation>
    <scope>NUCLEOTIDE SEQUENCE [LARGE SCALE GENOMIC DNA]</scope>
    <source>
        <strain evidence="15">cv. Svevo</strain>
    </source>
</reference>
<feature type="coiled-coil region" evidence="12">
    <location>
        <begin position="623"/>
        <end position="671"/>
    </location>
</feature>
<dbReference type="GO" id="GO:0005634">
    <property type="term" value="C:nucleus"/>
    <property type="evidence" value="ECO:0007669"/>
    <property type="project" value="UniProtKB-SubCell"/>
</dbReference>
<dbReference type="GO" id="GO:0051276">
    <property type="term" value="P:chromosome organization"/>
    <property type="evidence" value="ECO:0007669"/>
    <property type="project" value="UniProtKB-ARBA"/>
</dbReference>
<dbReference type="GO" id="GO:0003697">
    <property type="term" value="F:single-stranded DNA binding"/>
    <property type="evidence" value="ECO:0007669"/>
    <property type="project" value="TreeGrafter"/>
</dbReference>
<proteinExistence type="inferred from homology"/>
<feature type="coiled-coil region" evidence="12">
    <location>
        <begin position="697"/>
        <end position="724"/>
    </location>
</feature>
<keyword evidence="5" id="KW-0547">Nucleotide-binding</keyword>
<comment type="similarity">
    <text evidence="3">Belongs to the SMC family. SMC6 subfamily.</text>
</comment>
<evidence type="ECO:0000313" key="14">
    <source>
        <dbReference type="EMBL" id="VAI30765.1"/>
    </source>
</evidence>
<keyword evidence="7" id="KW-0067">ATP-binding</keyword>
<sequence length="1043" mass="119936">MAGTISRIRLENFMCHSSLHIELGEHVNFITGQNGSGKSAILTALCIAFGCRAKNTQRAATIKDFIKTGCSYAAIAVDINNQGEDSFKPDVYGNLIKLERRITESSSSTILKDQHGRKVANRKDDLNEIIEHFNIDVENPCVIMSQDKSREFLHSGNDKDKFKFFFKATLLQQVNELLETIRDQLNNADSVVQELEKSIKPVMRELDELREKIKNMEHIEEIAHDIDNLKKKLAWSWVYEVDQQIEEQTVRLQKLKERIPACQERIDRNTVVIDDLKKELTEKEELVRSLGDKTHEVNSMKKSMEDNIAEVVKLKIELEAEHERGTRTLEKMNGRLKQMQAQLRDFQMQHMQFTQAEASQIEEDMQNIQREIDYLDSNVTRLREEEKEFSEELSGIQKSISDIAKEIAESDKRILQLKSHMDGLQQRQSNTVTAFGGQKVLKLLQLIESNHGRFRSPPIGPIGAHLQLASESWSVAVDFACGGLLDAFIVSCHKDLQVLRECANRVYYNNLRIIVYDFTRQRLIIPDGSLPTTEHPTVLSVIQSENHTVLNVLVDQGHAERQVLVRDYEVGKSVAFDHRMRNIKEVYTSDGFRMFSRGSVQTILPPNKRPRPERWCSSPAEKIAELKNEVDGIQRIISEKNAQRRKLVNDRSNLEQKIANLKRKREPEERHLMNKKVQLEDGRRATAENNRHAAVDTTELEEDIKEEKNNIEQKELSLQKTNVKLTAALREVNDRRTAFKTFMDSVNEERLHFSSANDELDLVKRKIDAAQQYVNQEKTHYEGVMTTKVLPDIKTAEAEYADLQQRQQEYFKKASIICSESDMEALSHVAGSTPEQLSAKINRLKQRFDQESRRYAESIDDLRALHDKKERKILRKQQLYAGFRVKLNSCQKALDLRWKKFQRNAGLLKRQLTWLFNEHLGKKGISGFINVDYKSKVLSVELTMPQDASRDTVRDTRGLSGGERSFSTLCFTLALHGMTEAPFRAMDEFDVFMDAVSRKISLDTLVDFAVAQGSQWVFITPHDISMVKPGDRVKKQQMAAPRG</sequence>
<dbReference type="GO" id="GO:0000724">
    <property type="term" value="P:double-strand break repair via homologous recombination"/>
    <property type="evidence" value="ECO:0007669"/>
    <property type="project" value="TreeGrafter"/>
</dbReference>
<dbReference type="Proteomes" id="UP000324705">
    <property type="component" value="Chromosome 5B"/>
</dbReference>
<keyword evidence="8 12" id="KW-0175">Coiled coil</keyword>
<keyword evidence="9" id="KW-0233">DNA recombination</keyword>
<name>A0A9R0X656_TRITD</name>
<evidence type="ECO:0000313" key="15">
    <source>
        <dbReference type="Proteomes" id="UP000324705"/>
    </source>
</evidence>
<evidence type="ECO:0000256" key="12">
    <source>
        <dbReference type="SAM" id="Coils"/>
    </source>
</evidence>
<gene>
    <name evidence="14" type="ORF">TRITD_5Bv1G100080</name>
</gene>
<evidence type="ECO:0000256" key="1">
    <source>
        <dbReference type="ARBA" id="ARBA00004123"/>
    </source>
</evidence>
<organism evidence="14 15">
    <name type="scientific">Triticum turgidum subsp. durum</name>
    <name type="common">Durum wheat</name>
    <name type="synonym">Triticum durum</name>
    <dbReference type="NCBI Taxonomy" id="4567"/>
    <lineage>
        <taxon>Eukaryota</taxon>
        <taxon>Viridiplantae</taxon>
        <taxon>Streptophyta</taxon>
        <taxon>Embryophyta</taxon>
        <taxon>Tracheophyta</taxon>
        <taxon>Spermatophyta</taxon>
        <taxon>Magnoliopsida</taxon>
        <taxon>Liliopsida</taxon>
        <taxon>Poales</taxon>
        <taxon>Poaceae</taxon>
        <taxon>BOP clade</taxon>
        <taxon>Pooideae</taxon>
        <taxon>Triticodae</taxon>
        <taxon>Triticeae</taxon>
        <taxon>Triticinae</taxon>
        <taxon>Triticum</taxon>
    </lineage>
</organism>
<keyword evidence="15" id="KW-1185">Reference proteome</keyword>
<dbReference type="AlphaFoldDB" id="A0A9R0X656"/>
<dbReference type="SUPFAM" id="SSF52540">
    <property type="entry name" value="P-loop containing nucleoside triphosphate hydrolases"/>
    <property type="match status" value="1"/>
</dbReference>
<feature type="domain" description="Rad50/SbcC-type AAA" evidence="13">
    <location>
        <begin position="7"/>
        <end position="233"/>
    </location>
</feature>
<evidence type="ECO:0000256" key="6">
    <source>
        <dbReference type="ARBA" id="ARBA00022763"/>
    </source>
</evidence>
<keyword evidence="10" id="KW-0234">DNA repair</keyword>
<feature type="coiled-coil region" evidence="12">
    <location>
        <begin position="167"/>
        <end position="385"/>
    </location>
</feature>
<keyword evidence="6" id="KW-0227">DNA damage</keyword>
<evidence type="ECO:0000256" key="2">
    <source>
        <dbReference type="ARBA" id="ARBA00004286"/>
    </source>
</evidence>
<dbReference type="GO" id="GO:0030915">
    <property type="term" value="C:Smc5-Smc6 complex"/>
    <property type="evidence" value="ECO:0007669"/>
    <property type="project" value="TreeGrafter"/>
</dbReference>
<evidence type="ECO:0000256" key="9">
    <source>
        <dbReference type="ARBA" id="ARBA00023172"/>
    </source>
</evidence>
<keyword evidence="11" id="KW-0539">Nucleus</keyword>
<keyword evidence="4" id="KW-0158">Chromosome</keyword>